<dbReference type="EMBL" id="JAKLTQ010000001">
    <property type="protein sequence ID" value="MCG2620435.1"/>
    <property type="molecule type" value="Genomic_DNA"/>
</dbReference>
<dbReference type="InterPro" id="IPR000639">
    <property type="entry name" value="Epox_hydrolase-like"/>
</dbReference>
<comment type="caution">
    <text evidence="2">The sequence shown here is derived from an EMBL/GenBank/DDBJ whole genome shotgun (WGS) entry which is preliminary data.</text>
</comment>
<organism evidence="2 3">
    <name type="scientific">Arthrobacter hankyongi</name>
    <dbReference type="NCBI Taxonomy" id="2904801"/>
    <lineage>
        <taxon>Bacteria</taxon>
        <taxon>Bacillati</taxon>
        <taxon>Actinomycetota</taxon>
        <taxon>Actinomycetes</taxon>
        <taxon>Micrococcales</taxon>
        <taxon>Micrococcaceae</taxon>
        <taxon>Arthrobacter</taxon>
    </lineage>
</organism>
<name>A0ABS9L1F6_9MICC</name>
<reference evidence="2" key="1">
    <citation type="submission" date="2022-01" db="EMBL/GenBank/DDBJ databases">
        <authorList>
            <person name="Jo J.-H."/>
            <person name="Im W.-T."/>
        </authorList>
    </citation>
    <scope>NUCLEOTIDE SEQUENCE</scope>
    <source>
        <strain evidence="2">I2-34</strain>
    </source>
</reference>
<dbReference type="Gene3D" id="3.40.50.1820">
    <property type="entry name" value="alpha/beta hydrolase"/>
    <property type="match status" value="1"/>
</dbReference>
<dbReference type="SUPFAM" id="SSF53474">
    <property type="entry name" value="alpha/beta-Hydrolases"/>
    <property type="match status" value="1"/>
</dbReference>
<keyword evidence="3" id="KW-1185">Reference proteome</keyword>
<dbReference type="PRINTS" id="PR00111">
    <property type="entry name" value="ABHYDROLASE"/>
</dbReference>
<gene>
    <name evidence="2" type="ORF">LVY72_00745</name>
</gene>
<evidence type="ECO:0000313" key="2">
    <source>
        <dbReference type="EMBL" id="MCG2620435.1"/>
    </source>
</evidence>
<dbReference type="PRINTS" id="PR00412">
    <property type="entry name" value="EPOXHYDRLASE"/>
</dbReference>
<sequence>MVLLDGIASRRIDTSRLAVNVLERAGDPPGGTPVVFIHGNLSSSLFWQEAMLALPAGYRVLAPDLRGFGDTDPLPVDATRGLRDFSDDLAATLEALGLDAAHLVGWSMGGGVAMQYALDHPVLSLTLQAPVSPYGFGGTGGPEGRRLSEDDAGCGAGGVNPDFVARLAAGDRSEEAATSPLAVYRAAYVHAGFRSVHEEIWLESMLSSRTGPDHYPGDSAATDAWPGFAAGGRGIANAMAPGYFNTSGLVELARKPDILWIRGDSDAIVSDASAFDINYLGQLGAVPGWPGEQTAPAQPMLAQTRAVLDKYRANGGRSREVVLANCGHSPHLEYPEQFLAALTEHIGGV</sequence>
<evidence type="ECO:0000259" key="1">
    <source>
        <dbReference type="Pfam" id="PF00561"/>
    </source>
</evidence>
<proteinExistence type="predicted"/>
<dbReference type="InterPro" id="IPR029058">
    <property type="entry name" value="AB_hydrolase_fold"/>
</dbReference>
<dbReference type="PANTHER" id="PTHR43798:SF33">
    <property type="entry name" value="HYDROLASE, PUTATIVE (AFU_ORTHOLOGUE AFUA_2G14860)-RELATED"/>
    <property type="match status" value="1"/>
</dbReference>
<dbReference type="RefSeq" id="WP_237817537.1">
    <property type="nucleotide sequence ID" value="NZ_JAKLTQ010000001.1"/>
</dbReference>
<dbReference type="PANTHER" id="PTHR43798">
    <property type="entry name" value="MONOACYLGLYCEROL LIPASE"/>
    <property type="match status" value="1"/>
</dbReference>
<dbReference type="InterPro" id="IPR000073">
    <property type="entry name" value="AB_hydrolase_1"/>
</dbReference>
<dbReference type="Proteomes" id="UP001165368">
    <property type="component" value="Unassembled WGS sequence"/>
</dbReference>
<evidence type="ECO:0000313" key="3">
    <source>
        <dbReference type="Proteomes" id="UP001165368"/>
    </source>
</evidence>
<dbReference type="InterPro" id="IPR050266">
    <property type="entry name" value="AB_hydrolase_sf"/>
</dbReference>
<keyword evidence="2" id="KW-0378">Hydrolase</keyword>
<feature type="domain" description="AB hydrolase-1" evidence="1">
    <location>
        <begin position="33"/>
        <end position="130"/>
    </location>
</feature>
<dbReference type="Pfam" id="PF00561">
    <property type="entry name" value="Abhydrolase_1"/>
    <property type="match status" value="1"/>
</dbReference>
<protein>
    <submittedName>
        <fullName evidence="2">Alpha/beta fold hydrolase</fullName>
    </submittedName>
</protein>
<dbReference type="GO" id="GO:0016787">
    <property type="term" value="F:hydrolase activity"/>
    <property type="evidence" value="ECO:0007669"/>
    <property type="project" value="UniProtKB-KW"/>
</dbReference>
<accession>A0ABS9L1F6</accession>